<evidence type="ECO:0000313" key="1">
    <source>
        <dbReference type="EMBL" id="RUT10577.1"/>
    </source>
</evidence>
<reference evidence="1 2" key="1">
    <citation type="journal article" date="2019" name="Genome Biol. Evol.">
        <title>Day and night: Metabolic profiles and evolutionary relationships of six axenic non-marine cyanobacteria.</title>
        <authorList>
            <person name="Will S.E."/>
            <person name="Henke P."/>
            <person name="Boedeker C."/>
            <person name="Huang S."/>
            <person name="Brinkmann H."/>
            <person name="Rohde M."/>
            <person name="Jarek M."/>
            <person name="Friedl T."/>
            <person name="Seufert S."/>
            <person name="Schumacher M."/>
            <person name="Overmann J."/>
            <person name="Neumann-Schaal M."/>
            <person name="Petersen J."/>
        </authorList>
    </citation>
    <scope>NUCLEOTIDE SEQUENCE [LARGE SCALE GENOMIC DNA]</scope>
    <source>
        <strain evidence="1 2">SAG 39.79</strain>
    </source>
</reference>
<dbReference type="RefSeq" id="WP_127023896.1">
    <property type="nucleotide sequence ID" value="NZ_JAVKZF010000004.1"/>
</dbReference>
<name>A0AB37UG71_9CYAN</name>
<dbReference type="EMBL" id="RSCK01000040">
    <property type="protein sequence ID" value="RUT10577.1"/>
    <property type="molecule type" value="Genomic_DNA"/>
</dbReference>
<gene>
    <name evidence="1" type="ORF">DSM107010_41440</name>
</gene>
<organism evidence="1 2">
    <name type="scientific">Chroococcidiopsis cubana SAG 39.79</name>
    <dbReference type="NCBI Taxonomy" id="388085"/>
    <lineage>
        <taxon>Bacteria</taxon>
        <taxon>Bacillati</taxon>
        <taxon>Cyanobacteriota</taxon>
        <taxon>Cyanophyceae</taxon>
        <taxon>Chroococcidiopsidales</taxon>
        <taxon>Chroococcidiopsidaceae</taxon>
        <taxon>Chroococcidiopsis</taxon>
    </lineage>
</organism>
<evidence type="ECO:0000313" key="2">
    <source>
        <dbReference type="Proteomes" id="UP000282574"/>
    </source>
</evidence>
<dbReference type="Proteomes" id="UP000282574">
    <property type="component" value="Unassembled WGS sequence"/>
</dbReference>
<accession>A0AB37UG71</accession>
<proteinExistence type="predicted"/>
<protein>
    <submittedName>
        <fullName evidence="1">Uncharacterized protein</fullName>
    </submittedName>
</protein>
<dbReference type="AlphaFoldDB" id="A0AB37UG71"/>
<comment type="caution">
    <text evidence="1">The sequence shown here is derived from an EMBL/GenBank/DDBJ whole genome shotgun (WGS) entry which is preliminary data.</text>
</comment>
<sequence length="71" mass="7991">MKARVETVIRDESGNILSQLTADEIDLGNQSLHDIEGAVENWKQQALLEIEASLLTQAQNQFTQEIKKPEI</sequence>
<keyword evidence="2" id="KW-1185">Reference proteome</keyword>